<dbReference type="InterPro" id="IPR024787">
    <property type="entry name" value="EcsC"/>
</dbReference>
<evidence type="ECO:0000313" key="2">
    <source>
        <dbReference type="Proteomes" id="UP001058016"/>
    </source>
</evidence>
<proteinExistence type="predicted"/>
<protein>
    <submittedName>
        <fullName evidence="1">EcsC family protein</fullName>
    </submittedName>
</protein>
<accession>A0ABY5JIQ1</accession>
<sequence>MKNNNQYTLPVPIIDVKEEDSLDKLTKRYEKLVEPSKLSKLGGKVIDVLPEPVKKLGTGVGNSISEQELYIQSMKIVADGFKIVEEYAIKFTISEESILKKINEIVPNNNISSLNEVCLARGYDISKLVGSYKTKDIGLAFVEGGITGIFGFAGLPFNLVLSTFLYYRAVQSIAMYYGYDVKNDANELVISSEVFMSALSPRRSDASGLTDIIGKVMLISKATTVKQVAKKGWGEMASRGGVELLIAQMRALAHKSAKKALEKAGKKGLEKSIFKDVFEQIGRKLALKTVQRAVPVISGVIGACFDTAQMNKVLEYADVFYNKRYILEKQYRIDCMVGVINDESIIENMEELNT</sequence>
<evidence type="ECO:0000313" key="1">
    <source>
        <dbReference type="EMBL" id="UUF06099.1"/>
    </source>
</evidence>
<name>A0ABY5JIQ1_9FIRM</name>
<gene>
    <name evidence="1" type="ORF">J0J69_00465</name>
</gene>
<dbReference type="RefSeq" id="WP_212725535.1">
    <property type="nucleotide sequence ID" value="NZ_CP071249.1"/>
</dbReference>
<organism evidence="1 2">
    <name type="scientific">Turicibacter bilis</name>
    <dbReference type="NCBI Taxonomy" id="2735723"/>
    <lineage>
        <taxon>Bacteria</taxon>
        <taxon>Bacillati</taxon>
        <taxon>Bacillota</taxon>
        <taxon>Erysipelotrichia</taxon>
        <taxon>Erysipelotrichales</taxon>
        <taxon>Turicibacteraceae</taxon>
        <taxon>Turicibacter</taxon>
    </lineage>
</organism>
<dbReference type="Pfam" id="PF12787">
    <property type="entry name" value="EcsC"/>
    <property type="match status" value="1"/>
</dbReference>
<reference evidence="1 2" key="1">
    <citation type="submission" date="2021-03" db="EMBL/GenBank/DDBJ databases">
        <title>Comparative Genomics and Metabolomics in the genus Turicibacter.</title>
        <authorList>
            <person name="Maki J."/>
            <person name="Looft T."/>
        </authorList>
    </citation>
    <scope>NUCLEOTIDE SEQUENCE [LARGE SCALE GENOMIC DNA]</scope>
    <source>
        <strain evidence="1 2">MMM721</strain>
    </source>
</reference>
<dbReference type="PANTHER" id="PTHR41260:SF1">
    <property type="entry name" value="PROTEIN ECSC"/>
    <property type="match status" value="1"/>
</dbReference>
<keyword evidence="2" id="KW-1185">Reference proteome</keyword>
<dbReference type="PANTHER" id="PTHR41260">
    <property type="entry name" value="PROTEIN ECSC"/>
    <property type="match status" value="1"/>
</dbReference>
<dbReference type="Proteomes" id="UP001058016">
    <property type="component" value="Chromosome"/>
</dbReference>
<dbReference type="EMBL" id="CP071249">
    <property type="protein sequence ID" value="UUF06099.1"/>
    <property type="molecule type" value="Genomic_DNA"/>
</dbReference>